<reference evidence="2" key="1">
    <citation type="journal article" date="2015" name="Nature">
        <title>Complex archaea that bridge the gap between prokaryotes and eukaryotes.</title>
        <authorList>
            <person name="Spang A."/>
            <person name="Saw J.H."/>
            <person name="Jorgensen S.L."/>
            <person name="Zaremba-Niedzwiedzka K."/>
            <person name="Martijn J."/>
            <person name="Lind A.E."/>
            <person name="van Eijk R."/>
            <person name="Schleper C."/>
            <person name="Guy L."/>
            <person name="Ettema T.J."/>
        </authorList>
    </citation>
    <scope>NUCLEOTIDE SEQUENCE</scope>
</reference>
<keyword evidence="1" id="KW-0472">Membrane</keyword>
<protein>
    <recommendedName>
        <fullName evidence="3">Bile acid:sodium symporter</fullName>
    </recommendedName>
</protein>
<dbReference type="InterPro" id="IPR038770">
    <property type="entry name" value="Na+/solute_symporter_sf"/>
</dbReference>
<sequence length="128" mass="14355">MSRLIYYVESNLVWFVIIVAGLGLVLPEAGKYLQPLIGLLLAALMFIISLTFDAHAVRLVLRKTSRQFLALILVNGPMWLAGLLTGRLFFWQWSVGYGSNFAWHLTHRCIISVVSVDGARQCCPGSRF</sequence>
<organism evidence="2">
    <name type="scientific">marine sediment metagenome</name>
    <dbReference type="NCBI Taxonomy" id="412755"/>
    <lineage>
        <taxon>unclassified sequences</taxon>
        <taxon>metagenomes</taxon>
        <taxon>ecological metagenomes</taxon>
    </lineage>
</organism>
<name>A0A0F9WJE2_9ZZZZ</name>
<accession>A0A0F9WJE2</accession>
<dbReference type="Gene3D" id="1.20.1530.20">
    <property type="match status" value="1"/>
</dbReference>
<comment type="caution">
    <text evidence="2">The sequence shown here is derived from an EMBL/GenBank/DDBJ whole genome shotgun (WGS) entry which is preliminary data.</text>
</comment>
<dbReference type="EMBL" id="LAZR01000260">
    <property type="protein sequence ID" value="KKN78568.1"/>
    <property type="molecule type" value="Genomic_DNA"/>
</dbReference>
<feature type="transmembrane region" description="Helical" evidence="1">
    <location>
        <begin position="12"/>
        <end position="30"/>
    </location>
</feature>
<gene>
    <name evidence="2" type="ORF">LCGC14_0348600</name>
</gene>
<keyword evidence="1" id="KW-0812">Transmembrane</keyword>
<proteinExistence type="predicted"/>
<keyword evidence="1" id="KW-1133">Transmembrane helix</keyword>
<feature type="transmembrane region" description="Helical" evidence="1">
    <location>
        <begin position="36"/>
        <end position="56"/>
    </location>
</feature>
<evidence type="ECO:0000313" key="2">
    <source>
        <dbReference type="EMBL" id="KKN78568.1"/>
    </source>
</evidence>
<dbReference type="AlphaFoldDB" id="A0A0F9WJE2"/>
<feature type="transmembrane region" description="Helical" evidence="1">
    <location>
        <begin position="68"/>
        <end position="90"/>
    </location>
</feature>
<evidence type="ECO:0000256" key="1">
    <source>
        <dbReference type="SAM" id="Phobius"/>
    </source>
</evidence>
<evidence type="ECO:0008006" key="3">
    <source>
        <dbReference type="Google" id="ProtNLM"/>
    </source>
</evidence>